<protein>
    <submittedName>
        <fullName evidence="2">Uncharacterized protein</fullName>
    </submittedName>
</protein>
<accession>A0A0K1PRN6</accession>
<dbReference type="STRING" id="1391654.AKJ09_02857"/>
<organism evidence="2 3">
    <name type="scientific">Labilithrix luteola</name>
    <dbReference type="NCBI Taxonomy" id="1391654"/>
    <lineage>
        <taxon>Bacteria</taxon>
        <taxon>Pseudomonadati</taxon>
        <taxon>Myxococcota</taxon>
        <taxon>Polyangia</taxon>
        <taxon>Polyangiales</taxon>
        <taxon>Labilitrichaceae</taxon>
        <taxon>Labilithrix</taxon>
    </lineage>
</organism>
<dbReference type="AlphaFoldDB" id="A0A0K1PRN6"/>
<dbReference type="OrthoDB" id="5398228at2"/>
<dbReference type="RefSeq" id="WP_146647516.1">
    <property type="nucleotide sequence ID" value="NZ_CP012333.1"/>
</dbReference>
<dbReference type="EMBL" id="CP012333">
    <property type="protein sequence ID" value="AKU96193.1"/>
    <property type="molecule type" value="Genomic_DNA"/>
</dbReference>
<proteinExistence type="predicted"/>
<dbReference type="KEGG" id="llu:AKJ09_02857"/>
<gene>
    <name evidence="2" type="ORF">AKJ09_02857</name>
</gene>
<dbReference type="PROSITE" id="PS51257">
    <property type="entry name" value="PROKAR_LIPOPROTEIN"/>
    <property type="match status" value="1"/>
</dbReference>
<feature type="compositionally biased region" description="Gly residues" evidence="1">
    <location>
        <begin position="42"/>
        <end position="52"/>
    </location>
</feature>
<feature type="region of interest" description="Disordered" evidence="1">
    <location>
        <begin position="37"/>
        <end position="56"/>
    </location>
</feature>
<evidence type="ECO:0000313" key="3">
    <source>
        <dbReference type="Proteomes" id="UP000064967"/>
    </source>
</evidence>
<reference evidence="2 3" key="1">
    <citation type="submission" date="2015-08" db="EMBL/GenBank/DDBJ databases">
        <authorList>
            <person name="Babu N.S."/>
            <person name="Beckwith C.J."/>
            <person name="Beseler K.G."/>
            <person name="Brison A."/>
            <person name="Carone J.V."/>
            <person name="Caskin T.P."/>
            <person name="Diamond M."/>
            <person name="Durham M.E."/>
            <person name="Foxe J.M."/>
            <person name="Go M."/>
            <person name="Henderson B.A."/>
            <person name="Jones I.B."/>
            <person name="McGettigan J.A."/>
            <person name="Micheletti S.J."/>
            <person name="Nasrallah M.E."/>
            <person name="Ortiz D."/>
            <person name="Piller C.R."/>
            <person name="Privatt S.R."/>
            <person name="Schneider S.L."/>
            <person name="Sharp S."/>
            <person name="Smith T.C."/>
            <person name="Stanton J.D."/>
            <person name="Ullery H.E."/>
            <person name="Wilson R.J."/>
            <person name="Serrano M.G."/>
            <person name="Buck G."/>
            <person name="Lee V."/>
            <person name="Wang Y."/>
            <person name="Carvalho R."/>
            <person name="Voegtly L."/>
            <person name="Shi R."/>
            <person name="Duckworth R."/>
            <person name="Johnson A."/>
            <person name="Loviza R."/>
            <person name="Walstead R."/>
            <person name="Shah Z."/>
            <person name="Kiflezghi M."/>
            <person name="Wade K."/>
            <person name="Ball S.L."/>
            <person name="Bradley K.W."/>
            <person name="Asai D.J."/>
            <person name="Bowman C.A."/>
            <person name="Russell D.A."/>
            <person name="Pope W.H."/>
            <person name="Jacobs-Sera D."/>
            <person name="Hendrix R.W."/>
            <person name="Hatfull G.F."/>
        </authorList>
    </citation>
    <scope>NUCLEOTIDE SEQUENCE [LARGE SCALE GENOMIC DNA]</scope>
    <source>
        <strain evidence="2 3">DSM 27648</strain>
    </source>
</reference>
<keyword evidence="3" id="KW-1185">Reference proteome</keyword>
<name>A0A0K1PRN6_9BACT</name>
<dbReference type="Proteomes" id="UP000064967">
    <property type="component" value="Chromosome"/>
</dbReference>
<sequence>MNASKRLSATVFASGAILVGACGLMIDPDRLVAGQQPETVGAEGGDGSGPNGADGRAPVIDPNCRPSGPEVCDDGIDNDCNGLADCADLGCSAGFVCVDPPPDGWETVLLADHTRPACPAAYTTATDVRVVQGDGALACACDCGNNCGGTITLAQGSSAGCGSATTRGFDANATGCTSTGFGLASGFAQATSDGNACAASDDVVRRNDPTDGRTCAPPPKVGGGCPDAQRCLPRGGSFAMCVARVGMNACPTSGFTKQWRSGTAASDQRECMGCSCDSNPCSVALQLWTHPTCQGNSTLTITNSCAANGSINNVKAYKSSATNGCTQATPSVQQGTLTFENERTICCP</sequence>
<evidence type="ECO:0000256" key="1">
    <source>
        <dbReference type="SAM" id="MobiDB-lite"/>
    </source>
</evidence>
<evidence type="ECO:0000313" key="2">
    <source>
        <dbReference type="EMBL" id="AKU96193.1"/>
    </source>
</evidence>